<reference evidence="3 4" key="1">
    <citation type="submission" date="2019-05" db="EMBL/GenBank/DDBJ databases">
        <title>Another draft genome of Portunus trituberculatus and its Hox gene families provides insights of decapod evolution.</title>
        <authorList>
            <person name="Jeong J.-H."/>
            <person name="Song I."/>
            <person name="Kim S."/>
            <person name="Choi T."/>
            <person name="Kim D."/>
            <person name="Ryu S."/>
            <person name="Kim W."/>
        </authorList>
    </citation>
    <scope>NUCLEOTIDE SEQUENCE [LARGE SCALE GENOMIC DNA]</scope>
    <source>
        <tissue evidence="3">Muscle</tissue>
    </source>
</reference>
<proteinExistence type="predicted"/>
<dbReference type="EMBL" id="VSRR010037922">
    <property type="protein sequence ID" value="MPC73961.1"/>
    <property type="molecule type" value="Genomic_DNA"/>
</dbReference>
<organism evidence="3 4">
    <name type="scientific">Portunus trituberculatus</name>
    <name type="common">Swimming crab</name>
    <name type="synonym">Neptunus trituberculatus</name>
    <dbReference type="NCBI Taxonomy" id="210409"/>
    <lineage>
        <taxon>Eukaryota</taxon>
        <taxon>Metazoa</taxon>
        <taxon>Ecdysozoa</taxon>
        <taxon>Arthropoda</taxon>
        <taxon>Crustacea</taxon>
        <taxon>Multicrustacea</taxon>
        <taxon>Malacostraca</taxon>
        <taxon>Eumalacostraca</taxon>
        <taxon>Eucarida</taxon>
        <taxon>Decapoda</taxon>
        <taxon>Pleocyemata</taxon>
        <taxon>Brachyura</taxon>
        <taxon>Eubrachyura</taxon>
        <taxon>Portunoidea</taxon>
        <taxon>Portunidae</taxon>
        <taxon>Portuninae</taxon>
        <taxon>Portunus</taxon>
    </lineage>
</organism>
<keyword evidence="2" id="KW-0732">Signal</keyword>
<keyword evidence="4" id="KW-1185">Reference proteome</keyword>
<feature type="signal peptide" evidence="2">
    <location>
        <begin position="1"/>
        <end position="22"/>
    </location>
</feature>
<name>A0A5B7HM20_PORTR</name>
<dbReference type="AlphaFoldDB" id="A0A5B7HM20"/>
<evidence type="ECO:0000313" key="3">
    <source>
        <dbReference type="EMBL" id="MPC73961.1"/>
    </source>
</evidence>
<feature type="chain" id="PRO_5022830464" evidence="2">
    <location>
        <begin position="23"/>
        <end position="44"/>
    </location>
</feature>
<gene>
    <name evidence="3" type="ORF">E2C01_068304</name>
</gene>
<protein>
    <submittedName>
        <fullName evidence="3">Uncharacterized protein</fullName>
    </submittedName>
</protein>
<evidence type="ECO:0000313" key="4">
    <source>
        <dbReference type="Proteomes" id="UP000324222"/>
    </source>
</evidence>
<accession>A0A5B7HM20</accession>
<dbReference type="Proteomes" id="UP000324222">
    <property type="component" value="Unassembled WGS sequence"/>
</dbReference>
<evidence type="ECO:0000256" key="2">
    <source>
        <dbReference type="SAM" id="SignalP"/>
    </source>
</evidence>
<sequence length="44" mass="5018">MGASDCMMLTLVVVWLMEVVWQRPTGRISPHPPPSHSLEEKEEL</sequence>
<feature type="region of interest" description="Disordered" evidence="1">
    <location>
        <begin position="25"/>
        <end position="44"/>
    </location>
</feature>
<evidence type="ECO:0000256" key="1">
    <source>
        <dbReference type="SAM" id="MobiDB-lite"/>
    </source>
</evidence>
<comment type="caution">
    <text evidence="3">The sequence shown here is derived from an EMBL/GenBank/DDBJ whole genome shotgun (WGS) entry which is preliminary data.</text>
</comment>